<dbReference type="Proteomes" id="UP000231914">
    <property type="component" value="Unassembled WGS sequence"/>
</dbReference>
<evidence type="ECO:0000256" key="6">
    <source>
        <dbReference type="PROSITE-ProRule" id="PRU00421"/>
    </source>
</evidence>
<accession>A0A2M9WMA1</accession>
<dbReference type="GO" id="GO:0008982">
    <property type="term" value="F:protein-N(PI)-phosphohistidine-sugar phosphotransferase activity"/>
    <property type="evidence" value="ECO:0007669"/>
    <property type="project" value="InterPro"/>
</dbReference>
<dbReference type="InterPro" id="IPR018113">
    <property type="entry name" value="PTrfase_EIIB_Cys"/>
</dbReference>
<dbReference type="GO" id="GO:0015771">
    <property type="term" value="P:trehalose transport"/>
    <property type="evidence" value="ECO:0007669"/>
    <property type="project" value="TreeGrafter"/>
</dbReference>
<sequence length="62" mass="6898">MSKDNYNNLAREILQAVGGINNISSVTHCMTRLRFTLKDSSIPKDDEVKKIEGVLGLSLIHI</sequence>
<feature type="domain" description="PTS EIIB type-1" evidence="7">
    <location>
        <begin position="7"/>
        <end position="62"/>
    </location>
</feature>
<keyword evidence="4" id="KW-0598">Phosphotransferase system</keyword>
<dbReference type="SUPFAM" id="SSF55604">
    <property type="entry name" value="Glucose permease domain IIB"/>
    <property type="match status" value="1"/>
</dbReference>
<evidence type="ECO:0000256" key="3">
    <source>
        <dbReference type="ARBA" id="ARBA00022679"/>
    </source>
</evidence>
<evidence type="ECO:0000313" key="8">
    <source>
        <dbReference type="EMBL" id="PJZ16554.1"/>
    </source>
</evidence>
<dbReference type="PROSITE" id="PS51098">
    <property type="entry name" value="PTS_EIIB_TYPE_1"/>
    <property type="match status" value="1"/>
</dbReference>
<keyword evidence="5" id="KW-0418">Kinase</keyword>
<comment type="caution">
    <text evidence="8">The sequence shown here is derived from an EMBL/GenBank/DDBJ whole genome shotgun (WGS) entry which is preliminary data.</text>
</comment>
<dbReference type="GO" id="GO:0016301">
    <property type="term" value="F:kinase activity"/>
    <property type="evidence" value="ECO:0007669"/>
    <property type="project" value="UniProtKB-KW"/>
</dbReference>
<proteinExistence type="predicted"/>
<dbReference type="Pfam" id="PF00367">
    <property type="entry name" value="PTS_EIIB"/>
    <property type="match status" value="1"/>
</dbReference>
<keyword evidence="1" id="KW-0813">Transport</keyword>
<reference evidence="8 9" key="1">
    <citation type="submission" date="2016-10" db="EMBL/GenBank/DDBJ databases">
        <title>WGS of isloates from the oral cavity of healthy individuals.</title>
        <authorList>
            <person name="Sharma S."/>
            <person name="Pal V.K."/>
            <person name="Patil P.B."/>
            <person name="Korpole S."/>
            <person name="Grover V."/>
        </authorList>
    </citation>
    <scope>NUCLEOTIDE SEQUENCE [LARGE SCALE GENOMIC DNA]</scope>
    <source>
        <strain evidence="8 9">DISK12</strain>
    </source>
</reference>
<keyword evidence="2" id="KW-0762">Sugar transport</keyword>
<dbReference type="AlphaFoldDB" id="A0A2M9WMA1"/>
<dbReference type="GO" id="GO:0090589">
    <property type="term" value="F:protein-phosphocysteine-trehalose phosphotransferase system transporter activity"/>
    <property type="evidence" value="ECO:0007669"/>
    <property type="project" value="TreeGrafter"/>
</dbReference>
<dbReference type="Gene3D" id="3.30.1360.60">
    <property type="entry name" value="Glucose permease domain IIB"/>
    <property type="match status" value="1"/>
</dbReference>
<evidence type="ECO:0000256" key="5">
    <source>
        <dbReference type="ARBA" id="ARBA00022777"/>
    </source>
</evidence>
<dbReference type="RefSeq" id="WP_100732941.1">
    <property type="nucleotide sequence ID" value="NZ_MKXG01000140.1"/>
</dbReference>
<evidence type="ECO:0000256" key="4">
    <source>
        <dbReference type="ARBA" id="ARBA00022683"/>
    </source>
</evidence>
<dbReference type="GO" id="GO:0005886">
    <property type="term" value="C:plasma membrane"/>
    <property type="evidence" value="ECO:0007669"/>
    <property type="project" value="TreeGrafter"/>
</dbReference>
<evidence type="ECO:0000313" key="9">
    <source>
        <dbReference type="Proteomes" id="UP000231914"/>
    </source>
</evidence>
<organism evidence="8 9">
    <name type="scientific">Lactobacillus crispatus</name>
    <dbReference type="NCBI Taxonomy" id="47770"/>
    <lineage>
        <taxon>Bacteria</taxon>
        <taxon>Bacillati</taxon>
        <taxon>Bacillota</taxon>
        <taxon>Bacilli</taxon>
        <taxon>Lactobacillales</taxon>
        <taxon>Lactobacillaceae</taxon>
        <taxon>Lactobacillus</taxon>
    </lineage>
</organism>
<keyword evidence="3" id="KW-0808">Transferase</keyword>
<dbReference type="PROSITE" id="PS01035">
    <property type="entry name" value="PTS_EIIB_TYPE_1_CYS"/>
    <property type="match status" value="1"/>
</dbReference>
<protein>
    <recommendedName>
        <fullName evidence="7">PTS EIIB type-1 domain-containing protein</fullName>
    </recommendedName>
</protein>
<evidence type="ECO:0000256" key="2">
    <source>
        <dbReference type="ARBA" id="ARBA00022597"/>
    </source>
</evidence>
<evidence type="ECO:0000256" key="1">
    <source>
        <dbReference type="ARBA" id="ARBA00022448"/>
    </source>
</evidence>
<evidence type="ECO:0000259" key="7">
    <source>
        <dbReference type="PROSITE" id="PS51098"/>
    </source>
</evidence>
<dbReference type="GO" id="GO:0009401">
    <property type="term" value="P:phosphoenolpyruvate-dependent sugar phosphotransferase system"/>
    <property type="evidence" value="ECO:0007669"/>
    <property type="project" value="UniProtKB-KW"/>
</dbReference>
<dbReference type="PANTHER" id="PTHR30175:SF1">
    <property type="entry name" value="PTS SYSTEM ARBUTIN-, CELLOBIOSE-, AND SALICIN-SPECIFIC EIIBC COMPONENT-RELATED"/>
    <property type="match status" value="1"/>
</dbReference>
<dbReference type="InterPro" id="IPR050558">
    <property type="entry name" value="PTS_Sugar-Specific_Components"/>
</dbReference>
<dbReference type="InterPro" id="IPR036878">
    <property type="entry name" value="Glu_permease_IIB"/>
</dbReference>
<dbReference type="EMBL" id="MKXG01000140">
    <property type="protein sequence ID" value="PJZ16554.1"/>
    <property type="molecule type" value="Genomic_DNA"/>
</dbReference>
<dbReference type="CDD" id="cd00212">
    <property type="entry name" value="PTS_IIB_glc"/>
    <property type="match status" value="1"/>
</dbReference>
<dbReference type="PANTHER" id="PTHR30175">
    <property type="entry name" value="PHOSPHOTRANSFERASE SYSTEM TRANSPORT PROTEIN"/>
    <property type="match status" value="1"/>
</dbReference>
<dbReference type="InterPro" id="IPR001996">
    <property type="entry name" value="PTS_IIB_1"/>
</dbReference>
<feature type="active site" description="Phosphocysteine intermediate; for EIIB activity" evidence="6">
    <location>
        <position position="29"/>
    </location>
</feature>
<name>A0A2M9WMA1_9LACO</name>
<gene>
    <name evidence="8" type="ORF">BHU41_12030</name>
</gene>